<feature type="transmembrane region" description="Helical" evidence="8">
    <location>
        <begin position="161"/>
        <end position="183"/>
    </location>
</feature>
<dbReference type="PANTHER" id="PTHR11562">
    <property type="entry name" value="CATION EFFLUX PROTEIN/ ZINC TRANSPORTER"/>
    <property type="match status" value="1"/>
</dbReference>
<dbReference type="Pfam" id="PF01545">
    <property type="entry name" value="Cation_efflux"/>
    <property type="match status" value="1"/>
</dbReference>
<dbReference type="NCBIfam" id="TIGR01297">
    <property type="entry name" value="CDF"/>
    <property type="match status" value="1"/>
</dbReference>
<dbReference type="Proteomes" id="UP001181313">
    <property type="component" value="Unassembled WGS sequence"/>
</dbReference>
<evidence type="ECO:0000259" key="10">
    <source>
        <dbReference type="Pfam" id="PF16916"/>
    </source>
</evidence>
<keyword evidence="5 8" id="KW-1133">Transmembrane helix</keyword>
<feature type="transmembrane region" description="Helical" evidence="8">
    <location>
        <begin position="60"/>
        <end position="78"/>
    </location>
</feature>
<evidence type="ECO:0000256" key="2">
    <source>
        <dbReference type="ARBA" id="ARBA00008873"/>
    </source>
</evidence>
<evidence type="ECO:0000259" key="9">
    <source>
        <dbReference type="Pfam" id="PF01545"/>
    </source>
</evidence>
<evidence type="ECO:0000256" key="7">
    <source>
        <dbReference type="ARBA" id="ARBA00023136"/>
    </source>
</evidence>
<dbReference type="InterPro" id="IPR002524">
    <property type="entry name" value="Cation_efflux"/>
</dbReference>
<accession>A0ABU3HT87</accession>
<protein>
    <submittedName>
        <fullName evidence="11">Cation diffusion facilitator family transporter</fullName>
    </submittedName>
</protein>
<comment type="subcellular location">
    <subcellularLocation>
        <location evidence="1">Membrane</location>
        <topology evidence="1">Multi-pass membrane protein</topology>
    </subcellularLocation>
</comment>
<feature type="transmembrane region" description="Helical" evidence="8">
    <location>
        <begin position="90"/>
        <end position="113"/>
    </location>
</feature>
<dbReference type="EMBL" id="JAVSGH010000002">
    <property type="protein sequence ID" value="MDT3723918.1"/>
    <property type="molecule type" value="Genomic_DNA"/>
</dbReference>
<comment type="caution">
    <text evidence="11">The sequence shown here is derived from an EMBL/GenBank/DDBJ whole genome shotgun (WGS) entry which is preliminary data.</text>
</comment>
<dbReference type="RefSeq" id="WP_093550138.1">
    <property type="nucleotide sequence ID" value="NZ_JAVSGH010000002.1"/>
</dbReference>
<dbReference type="SUPFAM" id="SSF160240">
    <property type="entry name" value="Cation efflux protein cytoplasmic domain-like"/>
    <property type="match status" value="1"/>
</dbReference>
<evidence type="ECO:0000256" key="4">
    <source>
        <dbReference type="ARBA" id="ARBA00022692"/>
    </source>
</evidence>
<evidence type="ECO:0000256" key="8">
    <source>
        <dbReference type="SAM" id="Phobius"/>
    </source>
</evidence>
<dbReference type="InterPro" id="IPR058533">
    <property type="entry name" value="Cation_efflux_TM"/>
</dbReference>
<keyword evidence="7 8" id="KW-0472">Membrane</keyword>
<keyword evidence="3" id="KW-0813">Transport</keyword>
<feature type="domain" description="Cation efflux protein cytoplasmic" evidence="10">
    <location>
        <begin position="222"/>
        <end position="300"/>
    </location>
</feature>
<reference evidence="11" key="1">
    <citation type="submission" date="2024-05" db="EMBL/GenBank/DDBJ databases">
        <title>30 novel species of actinomycetes from the DSMZ collection.</title>
        <authorList>
            <person name="Nouioui I."/>
        </authorList>
    </citation>
    <scope>NUCLEOTIDE SEQUENCE</scope>
    <source>
        <strain evidence="11">DSM 41972</strain>
    </source>
</reference>
<dbReference type="InterPro" id="IPR027470">
    <property type="entry name" value="Cation_efflux_CTD"/>
</dbReference>
<comment type="similarity">
    <text evidence="2">Belongs to the cation diffusion facilitator (CDF) transporter (TC 2.A.4) family. SLC30A subfamily.</text>
</comment>
<evidence type="ECO:0000313" key="12">
    <source>
        <dbReference type="Proteomes" id="UP001181313"/>
    </source>
</evidence>
<evidence type="ECO:0000256" key="6">
    <source>
        <dbReference type="ARBA" id="ARBA00023065"/>
    </source>
</evidence>
<keyword evidence="12" id="KW-1185">Reference proteome</keyword>
<name>A0ABU3HT87_9ACTN</name>
<proteinExistence type="inferred from homology"/>
<dbReference type="PANTHER" id="PTHR11562:SF17">
    <property type="entry name" value="RE54080P-RELATED"/>
    <property type="match status" value="1"/>
</dbReference>
<sequence length="312" mass="32487">MGAGHDHGHAHGAPSGGTVSAAYRGRLRIALAITVFVMVVQIVGGLLADSLALVADAAHMATDALGLGMALLAIHFAGRPPSERRTFGLARAEILAALANCLLLLGVGGYVLYEAVQRFITPADTAGGLAMVFGAVGLAANLVSLSLLMRGQKESLNVRGAFLEVAADALGSVTVIVAALVIVTTGWTAADPIASLVIALMIVPRTLKLLRETLDVLLEAAPKGVDMAEVRAHILNTPGVEDVHDLHAWTITSGMPVLSAHVVVGADTLNAIGHEKVLHELQDCLGDHFDVRHCTFQLEPGGHAEHEARLCH</sequence>
<dbReference type="SUPFAM" id="SSF161111">
    <property type="entry name" value="Cation efflux protein transmembrane domain-like"/>
    <property type="match status" value="1"/>
</dbReference>
<evidence type="ECO:0000256" key="1">
    <source>
        <dbReference type="ARBA" id="ARBA00004141"/>
    </source>
</evidence>
<dbReference type="InterPro" id="IPR027469">
    <property type="entry name" value="Cation_efflux_TMD_sf"/>
</dbReference>
<feature type="transmembrane region" description="Helical" evidence="8">
    <location>
        <begin position="29"/>
        <end position="48"/>
    </location>
</feature>
<dbReference type="Gene3D" id="1.20.1510.10">
    <property type="entry name" value="Cation efflux protein transmembrane domain"/>
    <property type="match status" value="1"/>
</dbReference>
<keyword evidence="6" id="KW-0406">Ion transport</keyword>
<evidence type="ECO:0000256" key="3">
    <source>
        <dbReference type="ARBA" id="ARBA00022448"/>
    </source>
</evidence>
<evidence type="ECO:0000313" key="11">
    <source>
        <dbReference type="EMBL" id="MDT3723918.1"/>
    </source>
</evidence>
<feature type="domain" description="Cation efflux protein transmembrane" evidence="9">
    <location>
        <begin position="28"/>
        <end position="218"/>
    </location>
</feature>
<dbReference type="InterPro" id="IPR050681">
    <property type="entry name" value="CDF/SLC30A"/>
</dbReference>
<feature type="transmembrane region" description="Helical" evidence="8">
    <location>
        <begin position="125"/>
        <end position="149"/>
    </location>
</feature>
<evidence type="ECO:0000256" key="5">
    <source>
        <dbReference type="ARBA" id="ARBA00022989"/>
    </source>
</evidence>
<dbReference type="InterPro" id="IPR036837">
    <property type="entry name" value="Cation_efflux_CTD_sf"/>
</dbReference>
<gene>
    <name evidence="11" type="ORF">ROS62_03060</name>
</gene>
<keyword evidence="4 8" id="KW-0812">Transmembrane</keyword>
<organism evidence="11 12">
    <name type="scientific">Streptomyces althioticus subsp. attaecolombicae</name>
    <dbReference type="NCBI Taxonomy" id="3075534"/>
    <lineage>
        <taxon>Bacteria</taxon>
        <taxon>Bacillati</taxon>
        <taxon>Actinomycetota</taxon>
        <taxon>Actinomycetes</taxon>
        <taxon>Kitasatosporales</taxon>
        <taxon>Streptomycetaceae</taxon>
        <taxon>Streptomyces</taxon>
        <taxon>Streptomyces althioticus group</taxon>
    </lineage>
</organism>
<dbReference type="Pfam" id="PF16916">
    <property type="entry name" value="ZT_dimer"/>
    <property type="match status" value="1"/>
</dbReference>